<dbReference type="KEGG" id="hni:W911_15605"/>
<feature type="modified residue" description="4-aspartylphosphate" evidence="2">
    <location>
        <position position="52"/>
    </location>
</feature>
<dbReference type="PANTHER" id="PTHR44591:SF23">
    <property type="entry name" value="CHEY SUBFAMILY"/>
    <property type="match status" value="1"/>
</dbReference>
<dbReference type="GO" id="GO:0000160">
    <property type="term" value="P:phosphorelay signal transduction system"/>
    <property type="evidence" value="ECO:0007669"/>
    <property type="project" value="InterPro"/>
</dbReference>
<evidence type="ECO:0000313" key="5">
    <source>
        <dbReference type="Proteomes" id="UP000018542"/>
    </source>
</evidence>
<organism evidence="4 5">
    <name type="scientific">Hyphomicrobium nitrativorans NL23</name>
    <dbReference type="NCBI Taxonomy" id="1029756"/>
    <lineage>
        <taxon>Bacteria</taxon>
        <taxon>Pseudomonadati</taxon>
        <taxon>Pseudomonadota</taxon>
        <taxon>Alphaproteobacteria</taxon>
        <taxon>Hyphomicrobiales</taxon>
        <taxon>Hyphomicrobiaceae</taxon>
        <taxon>Hyphomicrobium</taxon>
    </lineage>
</organism>
<dbReference type="HOGENOM" id="CLU_000445_69_12_5"/>
<dbReference type="Pfam" id="PF00072">
    <property type="entry name" value="Response_reg"/>
    <property type="match status" value="1"/>
</dbReference>
<gene>
    <name evidence="4" type="ORF">W911_15605</name>
</gene>
<dbReference type="InterPro" id="IPR050595">
    <property type="entry name" value="Bact_response_regulator"/>
</dbReference>
<evidence type="ECO:0000259" key="3">
    <source>
        <dbReference type="PROSITE" id="PS50110"/>
    </source>
</evidence>
<keyword evidence="1 2" id="KW-0597">Phosphoprotein</keyword>
<dbReference type="EMBL" id="CP006912">
    <property type="protein sequence ID" value="AHB49502.1"/>
    <property type="molecule type" value="Genomic_DNA"/>
</dbReference>
<dbReference type="OrthoDB" id="9800897at2"/>
<evidence type="ECO:0000256" key="1">
    <source>
        <dbReference type="ARBA" id="ARBA00022553"/>
    </source>
</evidence>
<sequence length="122" mass="13303">MKRCLIADKSEIIRTVARHYLEQAQVEVLEADSADAALALIRDKGTDAVILDWRLPGKTTIEILSALRFGDKAKRPLVIYATTENDPADLSRAFAAGANSYLMKPFDQSSFMESMANAGVAA</sequence>
<dbReference type="STRING" id="1029756.W911_15605"/>
<proteinExistence type="predicted"/>
<dbReference type="InterPro" id="IPR001789">
    <property type="entry name" value="Sig_transdc_resp-reg_receiver"/>
</dbReference>
<name>V5SG75_9HYPH</name>
<dbReference type="Proteomes" id="UP000018542">
    <property type="component" value="Chromosome"/>
</dbReference>
<dbReference type="RefSeq" id="WP_023788423.1">
    <property type="nucleotide sequence ID" value="NC_022997.1"/>
</dbReference>
<dbReference type="AlphaFoldDB" id="V5SG75"/>
<dbReference type="PANTHER" id="PTHR44591">
    <property type="entry name" value="STRESS RESPONSE REGULATOR PROTEIN 1"/>
    <property type="match status" value="1"/>
</dbReference>
<dbReference type="CDD" id="cd00156">
    <property type="entry name" value="REC"/>
    <property type="match status" value="1"/>
</dbReference>
<dbReference type="PROSITE" id="PS50110">
    <property type="entry name" value="RESPONSE_REGULATORY"/>
    <property type="match status" value="1"/>
</dbReference>
<dbReference type="InterPro" id="IPR011006">
    <property type="entry name" value="CheY-like_superfamily"/>
</dbReference>
<accession>V5SG75</accession>
<feature type="domain" description="Response regulatory" evidence="3">
    <location>
        <begin position="3"/>
        <end position="119"/>
    </location>
</feature>
<dbReference type="PATRIC" id="fig|1029756.8.peg.3252"/>
<protein>
    <submittedName>
        <fullName evidence="4">Chemotaxis protein CheY</fullName>
    </submittedName>
</protein>
<evidence type="ECO:0000313" key="4">
    <source>
        <dbReference type="EMBL" id="AHB49502.1"/>
    </source>
</evidence>
<reference evidence="4 5" key="1">
    <citation type="journal article" date="2014" name="Genome Announc.">
        <title>Complete Genome Sequence of Hyphomicrobium nitrativorans Strain NL23, a Denitrifying Bacterium Isolated from Biofilm of a Methanol-Fed Denitrification System Treating Seawater at the Montreal Biodome.</title>
        <authorList>
            <person name="Martineau C."/>
            <person name="Villeneuve C."/>
            <person name="Mauffrey F."/>
            <person name="Villemur R."/>
        </authorList>
    </citation>
    <scope>NUCLEOTIDE SEQUENCE [LARGE SCALE GENOMIC DNA]</scope>
    <source>
        <strain evidence="4">NL23</strain>
    </source>
</reference>
<dbReference type="Gene3D" id="3.40.50.2300">
    <property type="match status" value="1"/>
</dbReference>
<dbReference type="SMART" id="SM00448">
    <property type="entry name" value="REC"/>
    <property type="match status" value="1"/>
</dbReference>
<evidence type="ECO:0000256" key="2">
    <source>
        <dbReference type="PROSITE-ProRule" id="PRU00169"/>
    </source>
</evidence>
<keyword evidence="5" id="KW-1185">Reference proteome</keyword>
<dbReference type="SUPFAM" id="SSF52172">
    <property type="entry name" value="CheY-like"/>
    <property type="match status" value="1"/>
</dbReference>